<dbReference type="CDD" id="cd00093">
    <property type="entry name" value="HTH_XRE"/>
    <property type="match status" value="1"/>
</dbReference>
<dbReference type="GO" id="GO:0003677">
    <property type="term" value="F:DNA binding"/>
    <property type="evidence" value="ECO:0007669"/>
    <property type="project" value="InterPro"/>
</dbReference>
<organism evidence="2 3">
    <name type="scientific">Cryobacterium zhongshanensis</name>
    <dbReference type="NCBI Taxonomy" id="2928153"/>
    <lineage>
        <taxon>Bacteria</taxon>
        <taxon>Bacillati</taxon>
        <taxon>Actinomycetota</taxon>
        <taxon>Actinomycetes</taxon>
        <taxon>Micrococcales</taxon>
        <taxon>Microbacteriaceae</taxon>
        <taxon>Cryobacterium</taxon>
    </lineage>
</organism>
<dbReference type="EMBL" id="JALGAR010000006">
    <property type="protein sequence ID" value="MCI4659677.1"/>
    <property type="molecule type" value="Genomic_DNA"/>
</dbReference>
<dbReference type="RefSeq" id="WP_243013168.1">
    <property type="nucleotide sequence ID" value="NZ_JALGAR010000006.1"/>
</dbReference>
<dbReference type="AlphaFoldDB" id="A0AA41UGY0"/>
<evidence type="ECO:0000259" key="1">
    <source>
        <dbReference type="PROSITE" id="PS50943"/>
    </source>
</evidence>
<name>A0AA41UGY0_9MICO</name>
<protein>
    <submittedName>
        <fullName evidence="2">Helix-turn-helix domain-containing protein</fullName>
    </submittedName>
</protein>
<evidence type="ECO:0000313" key="2">
    <source>
        <dbReference type="EMBL" id="MCI4659677.1"/>
    </source>
</evidence>
<comment type="caution">
    <text evidence="2">The sequence shown here is derived from an EMBL/GenBank/DDBJ whole genome shotgun (WGS) entry which is preliminary data.</text>
</comment>
<accession>A0AA41UGY0</accession>
<gene>
    <name evidence="2" type="ORF">MQH31_17875</name>
</gene>
<dbReference type="Gene3D" id="1.10.260.40">
    <property type="entry name" value="lambda repressor-like DNA-binding domains"/>
    <property type="match status" value="1"/>
</dbReference>
<proteinExistence type="predicted"/>
<dbReference type="InterPro" id="IPR010982">
    <property type="entry name" value="Lambda_DNA-bd_dom_sf"/>
</dbReference>
<feature type="domain" description="HTH cro/C1-type" evidence="1">
    <location>
        <begin position="23"/>
        <end position="67"/>
    </location>
</feature>
<dbReference type="Proteomes" id="UP001165341">
    <property type="component" value="Unassembled WGS sequence"/>
</dbReference>
<reference evidence="2" key="1">
    <citation type="submission" date="2022-03" db="EMBL/GenBank/DDBJ databases">
        <title>Cryobacterium sp. nov. strain ZS14-85, isolated from Antarctic soil.</title>
        <authorList>
            <person name="Li J."/>
            <person name="Niu G."/>
        </authorList>
    </citation>
    <scope>NUCLEOTIDE SEQUENCE</scope>
    <source>
        <strain evidence="2">ZS14-85</strain>
    </source>
</reference>
<dbReference type="InterPro" id="IPR001387">
    <property type="entry name" value="Cro/C1-type_HTH"/>
</dbReference>
<dbReference type="PROSITE" id="PS50943">
    <property type="entry name" value="HTH_CROC1"/>
    <property type="match status" value="1"/>
</dbReference>
<sequence>MRTNIDVAQLDAVLDARIESEHLSRRQAARQIGVSASLLSRLRSGQRPDLDAYVSIVHWLHMSTEDFLQPDDHAKKQPELTSAISALLRARRDLSDVEKTLLESVLASGLQMVQSIRAD</sequence>
<keyword evidence="3" id="KW-1185">Reference proteome</keyword>
<dbReference type="SUPFAM" id="SSF47413">
    <property type="entry name" value="lambda repressor-like DNA-binding domains"/>
    <property type="match status" value="1"/>
</dbReference>
<evidence type="ECO:0000313" key="3">
    <source>
        <dbReference type="Proteomes" id="UP001165341"/>
    </source>
</evidence>